<dbReference type="AlphaFoldDB" id="A0A8J8NK06"/>
<feature type="signal peptide" evidence="2">
    <location>
        <begin position="1"/>
        <end position="30"/>
    </location>
</feature>
<evidence type="ECO:0000259" key="3">
    <source>
        <dbReference type="PROSITE" id="PS50836"/>
    </source>
</evidence>
<feature type="transmembrane region" description="Helical" evidence="1">
    <location>
        <begin position="210"/>
        <end position="230"/>
    </location>
</feature>
<proteinExistence type="predicted"/>
<keyword evidence="1" id="KW-0472">Membrane</keyword>
<accession>A0A8J8NK06</accession>
<feature type="chain" id="PRO_5035199373" description="DOMON domain-containing protein" evidence="2">
    <location>
        <begin position="31"/>
        <end position="231"/>
    </location>
</feature>
<dbReference type="PROSITE" id="PS50836">
    <property type="entry name" value="DOMON"/>
    <property type="match status" value="1"/>
</dbReference>
<evidence type="ECO:0000313" key="4">
    <source>
        <dbReference type="EMBL" id="TNV76666.1"/>
    </source>
</evidence>
<keyword evidence="2" id="KW-0732">Signal</keyword>
<dbReference type="Pfam" id="PF03351">
    <property type="entry name" value="DOMON"/>
    <property type="match status" value="1"/>
</dbReference>
<dbReference type="InterPro" id="IPR045266">
    <property type="entry name" value="DOH_DOMON"/>
</dbReference>
<organism evidence="4 5">
    <name type="scientific">Halteria grandinella</name>
    <dbReference type="NCBI Taxonomy" id="5974"/>
    <lineage>
        <taxon>Eukaryota</taxon>
        <taxon>Sar</taxon>
        <taxon>Alveolata</taxon>
        <taxon>Ciliophora</taxon>
        <taxon>Intramacronucleata</taxon>
        <taxon>Spirotrichea</taxon>
        <taxon>Stichotrichia</taxon>
        <taxon>Sporadotrichida</taxon>
        <taxon>Halteriidae</taxon>
        <taxon>Halteria</taxon>
    </lineage>
</organism>
<keyword evidence="5" id="KW-1185">Reference proteome</keyword>
<reference evidence="4" key="1">
    <citation type="submission" date="2019-06" db="EMBL/GenBank/DDBJ databases">
        <authorList>
            <person name="Zheng W."/>
        </authorList>
    </citation>
    <scope>NUCLEOTIDE SEQUENCE</scope>
    <source>
        <strain evidence="4">QDHG01</strain>
    </source>
</reference>
<gene>
    <name evidence="4" type="ORF">FGO68_gene12215</name>
</gene>
<dbReference type="EMBL" id="RRYP01013175">
    <property type="protein sequence ID" value="TNV76666.1"/>
    <property type="molecule type" value="Genomic_DNA"/>
</dbReference>
<dbReference type="Proteomes" id="UP000785679">
    <property type="component" value="Unassembled WGS sequence"/>
</dbReference>
<comment type="caution">
    <text evidence="4">The sequence shown here is derived from an EMBL/GenBank/DDBJ whole genome shotgun (WGS) entry which is preliminary data.</text>
</comment>
<feature type="domain" description="DOMON" evidence="3">
    <location>
        <begin position="45"/>
        <end position="174"/>
    </location>
</feature>
<evidence type="ECO:0000256" key="1">
    <source>
        <dbReference type="SAM" id="Phobius"/>
    </source>
</evidence>
<keyword evidence="1" id="KW-1133">Transmembrane helix</keyword>
<evidence type="ECO:0000256" key="2">
    <source>
        <dbReference type="SAM" id="SignalP"/>
    </source>
</evidence>
<dbReference type="OrthoDB" id="19261at2759"/>
<dbReference type="CDD" id="cd09631">
    <property type="entry name" value="DOMON_DOH"/>
    <property type="match status" value="1"/>
</dbReference>
<dbReference type="SMART" id="SM00664">
    <property type="entry name" value="DoH"/>
    <property type="match status" value="1"/>
</dbReference>
<keyword evidence="1" id="KW-0812">Transmembrane</keyword>
<name>A0A8J8NK06_HALGN</name>
<protein>
    <recommendedName>
        <fullName evidence="3">DOMON domain-containing protein</fullName>
    </recommendedName>
</protein>
<evidence type="ECO:0000313" key="5">
    <source>
        <dbReference type="Proteomes" id="UP000785679"/>
    </source>
</evidence>
<sequence length="231" mass="25501">MNRRATLTMAKRLFVTPLLATLLFTGQAASEIVFQSATSAATFSPVYSAEWFTFVDQESLPKIRDWGTQGNMGYWLGIGFGSSTMVDSDIIMCAFRYTGQSSNDQFSCFDFHANEEGAPALDEIDNIVDISTTTTFGTDVVTLTATFERLLDTYQADDYKIKKSSTIDGIWAHGFIASDEMQYHGFANDQRGAFRMFVPTYSIPDPVDTGAFQGAMVGMVTIMFGLLALFI</sequence>
<dbReference type="InterPro" id="IPR005018">
    <property type="entry name" value="DOMON_domain"/>
</dbReference>